<sequence>MKKKEDKQRRVEDKTGSILSIIAPSTNFKGTLSGSDSLLIAGHFKGDIKCEGLVRVDREGRIQGTISSPYVIVEGEINGDILSAEHVELRAGARVVGNINTIKIVMAEGCVVQGEVQTPREGDKPFVFVEKRKSGNQQDNQDKSPSSKEMNNSEANSHISSEKKPS</sequence>
<dbReference type="PANTHER" id="PTHR35024:SF4">
    <property type="entry name" value="POLYMER-FORMING CYTOSKELETAL PROTEIN"/>
    <property type="match status" value="1"/>
</dbReference>
<evidence type="ECO:0008006" key="3">
    <source>
        <dbReference type="Google" id="ProtNLM"/>
    </source>
</evidence>
<dbReference type="EMBL" id="LAZR01017893">
    <property type="protein sequence ID" value="KKL98536.1"/>
    <property type="molecule type" value="Genomic_DNA"/>
</dbReference>
<name>A0A0F9H6E5_9ZZZZ</name>
<feature type="compositionally biased region" description="Basic and acidic residues" evidence="1">
    <location>
        <begin position="122"/>
        <end position="133"/>
    </location>
</feature>
<evidence type="ECO:0000313" key="2">
    <source>
        <dbReference type="EMBL" id="KKL98536.1"/>
    </source>
</evidence>
<accession>A0A0F9H6E5</accession>
<dbReference type="InterPro" id="IPR007607">
    <property type="entry name" value="BacA/B"/>
</dbReference>
<dbReference type="PANTHER" id="PTHR35024">
    <property type="entry name" value="HYPOTHETICAL CYTOSOLIC PROTEIN"/>
    <property type="match status" value="1"/>
</dbReference>
<reference evidence="2" key="1">
    <citation type="journal article" date="2015" name="Nature">
        <title>Complex archaea that bridge the gap between prokaryotes and eukaryotes.</title>
        <authorList>
            <person name="Spang A."/>
            <person name="Saw J.H."/>
            <person name="Jorgensen S.L."/>
            <person name="Zaremba-Niedzwiedzka K."/>
            <person name="Martijn J."/>
            <person name="Lind A.E."/>
            <person name="van Eijk R."/>
            <person name="Schleper C."/>
            <person name="Guy L."/>
            <person name="Ettema T.J."/>
        </authorList>
    </citation>
    <scope>NUCLEOTIDE SEQUENCE</scope>
</reference>
<comment type="caution">
    <text evidence="2">The sequence shown here is derived from an EMBL/GenBank/DDBJ whole genome shotgun (WGS) entry which is preliminary data.</text>
</comment>
<organism evidence="2">
    <name type="scientific">marine sediment metagenome</name>
    <dbReference type="NCBI Taxonomy" id="412755"/>
    <lineage>
        <taxon>unclassified sequences</taxon>
        <taxon>metagenomes</taxon>
        <taxon>ecological metagenomes</taxon>
    </lineage>
</organism>
<feature type="compositionally biased region" description="Polar residues" evidence="1">
    <location>
        <begin position="147"/>
        <end position="159"/>
    </location>
</feature>
<dbReference type="AlphaFoldDB" id="A0A0F9H6E5"/>
<protein>
    <recommendedName>
        <fullName evidence="3">Cell shape determination protein CcmA</fullName>
    </recommendedName>
</protein>
<feature type="region of interest" description="Disordered" evidence="1">
    <location>
        <begin position="122"/>
        <end position="166"/>
    </location>
</feature>
<proteinExistence type="predicted"/>
<evidence type="ECO:0000256" key="1">
    <source>
        <dbReference type="SAM" id="MobiDB-lite"/>
    </source>
</evidence>
<gene>
    <name evidence="2" type="ORF">LCGC14_1823410</name>
</gene>
<dbReference type="Pfam" id="PF04519">
    <property type="entry name" value="Bactofilin"/>
    <property type="match status" value="1"/>
</dbReference>